<dbReference type="SUPFAM" id="SSF52833">
    <property type="entry name" value="Thioredoxin-like"/>
    <property type="match status" value="1"/>
</dbReference>
<evidence type="ECO:0000256" key="4">
    <source>
        <dbReference type="ARBA" id="ARBA00022827"/>
    </source>
</evidence>
<dbReference type="InterPro" id="IPR050641">
    <property type="entry name" value="RIFMO-like"/>
</dbReference>
<dbReference type="GO" id="GO:0016709">
    <property type="term" value="F:oxidoreductase activity, acting on paired donors, with incorporation or reduction of molecular oxygen, NAD(P)H as one donor, and incorporation of one atom of oxygen"/>
    <property type="evidence" value="ECO:0007669"/>
    <property type="project" value="UniProtKB-ARBA"/>
</dbReference>
<organism evidence="6 7">
    <name type="scientific">Ktedonospora formicarum</name>
    <dbReference type="NCBI Taxonomy" id="2778364"/>
    <lineage>
        <taxon>Bacteria</taxon>
        <taxon>Bacillati</taxon>
        <taxon>Chloroflexota</taxon>
        <taxon>Ktedonobacteria</taxon>
        <taxon>Ktedonobacterales</taxon>
        <taxon>Ktedonobacteraceae</taxon>
        <taxon>Ktedonospora</taxon>
    </lineage>
</organism>
<dbReference type="Pfam" id="PF21274">
    <property type="entry name" value="Rng_hyd_C"/>
    <property type="match status" value="1"/>
</dbReference>
<dbReference type="SUPFAM" id="SSF51905">
    <property type="entry name" value="FAD/NAD(P)-binding domain"/>
    <property type="match status" value="1"/>
</dbReference>
<dbReference type="InterPro" id="IPR002938">
    <property type="entry name" value="FAD-bd"/>
</dbReference>
<evidence type="ECO:0000259" key="5">
    <source>
        <dbReference type="Pfam" id="PF01494"/>
    </source>
</evidence>
<dbReference type="PANTHER" id="PTHR43004">
    <property type="entry name" value="TRK SYSTEM POTASSIUM UPTAKE PROTEIN"/>
    <property type="match status" value="1"/>
</dbReference>
<feature type="domain" description="FAD-binding" evidence="5">
    <location>
        <begin position="8"/>
        <end position="349"/>
    </location>
</feature>
<keyword evidence="7" id="KW-1185">Reference proteome</keyword>
<evidence type="ECO:0000256" key="3">
    <source>
        <dbReference type="ARBA" id="ARBA00022630"/>
    </source>
</evidence>
<comment type="cofactor">
    <cofactor evidence="1">
        <name>FAD</name>
        <dbReference type="ChEBI" id="CHEBI:57692"/>
    </cofactor>
</comment>
<dbReference type="Gene3D" id="3.40.30.120">
    <property type="match status" value="1"/>
</dbReference>
<dbReference type="NCBIfam" id="NF004832">
    <property type="entry name" value="PRK06184.1"/>
    <property type="match status" value="1"/>
</dbReference>
<keyword evidence="4" id="KW-0274">FAD</keyword>
<dbReference type="Pfam" id="PF01494">
    <property type="entry name" value="FAD_binding_3"/>
    <property type="match status" value="1"/>
</dbReference>
<evidence type="ECO:0000256" key="1">
    <source>
        <dbReference type="ARBA" id="ARBA00001974"/>
    </source>
</evidence>
<dbReference type="InterPro" id="IPR036188">
    <property type="entry name" value="FAD/NAD-bd_sf"/>
</dbReference>
<proteinExistence type="inferred from homology"/>
<comment type="caution">
    <text evidence="6">The sequence shown here is derived from an EMBL/GenBank/DDBJ whole genome shotgun (WGS) entry which is preliminary data.</text>
</comment>
<evidence type="ECO:0000256" key="2">
    <source>
        <dbReference type="ARBA" id="ARBA00007801"/>
    </source>
</evidence>
<protein>
    <submittedName>
        <fullName evidence="6">3-(3-hydroxyphenyl)propionate hydroxylase</fullName>
    </submittedName>
</protein>
<evidence type="ECO:0000313" key="7">
    <source>
        <dbReference type="Proteomes" id="UP000612362"/>
    </source>
</evidence>
<sequence length="528" mass="58314">MTEISLIDVLIVGAGPVGMTLAIDLARRGVSCRIIDRAENYPIGTRARSISPRSQELFADLGVVDALSAATEVPLPWCFYDRNGNVVREVFVPQTPQTPTIPYPGDLNISQQHTEAILRERLEAVGLHVELDHTFTHFTQYEDHVVASVQHAGTVKEIRARYLVGCDGGGSAVRKSAGISFLGATWEERFALFGNLHVDGLDATRCHFWTHPTRGLLSLSPMPRSDTWFFTAPITPDEHGVFSTPTVETFQTIFDERVGKPGVRFSNPTYLSIYHVNIRMVDSYRRGRVFLAGDAAHVHSPAGGQGMNTGVQDAYNLGWKLALALRGAPDTLLETYQAERLPVARELLTTTTIRLQSWGQADAEGNSAGVHSIANRLEGKDAFSDTTQLGIHYRESTLSWNRTTTTDIRAGDRAPDAPCLHEKRREHIRLFDVFQGTHFTLLAFGKQPLPQLPSAYQNNLRMYTITRPGNTATASHQTLIDSEGHAHRAYGVHGDALILVRPDGYIGLTGERSEFGSILLYLQEIVGH</sequence>
<comment type="similarity">
    <text evidence="2">Belongs to the PheA/TfdB FAD monooxygenase family.</text>
</comment>
<gene>
    <name evidence="6" type="primary">mhpA_4</name>
    <name evidence="6" type="ORF">KSX_51490</name>
</gene>
<dbReference type="AlphaFoldDB" id="A0A8J3I1C6"/>
<accession>A0A8J3I1C6</accession>
<dbReference type="RefSeq" id="WP_220196317.1">
    <property type="nucleotide sequence ID" value="NZ_BNJF01000002.1"/>
</dbReference>
<dbReference type="EMBL" id="BNJF01000002">
    <property type="protein sequence ID" value="GHO46986.1"/>
    <property type="molecule type" value="Genomic_DNA"/>
</dbReference>
<dbReference type="Gene3D" id="3.50.50.60">
    <property type="entry name" value="FAD/NAD(P)-binding domain"/>
    <property type="match status" value="1"/>
</dbReference>
<evidence type="ECO:0000313" key="6">
    <source>
        <dbReference type="EMBL" id="GHO46986.1"/>
    </source>
</evidence>
<dbReference type="Gene3D" id="3.30.70.2450">
    <property type="match status" value="1"/>
</dbReference>
<dbReference type="Proteomes" id="UP000612362">
    <property type="component" value="Unassembled WGS sequence"/>
</dbReference>
<keyword evidence="3" id="KW-0285">Flavoprotein</keyword>
<name>A0A8J3I1C6_9CHLR</name>
<dbReference type="PRINTS" id="PR00420">
    <property type="entry name" value="RNGMNOXGNASE"/>
</dbReference>
<dbReference type="InterPro" id="IPR036249">
    <property type="entry name" value="Thioredoxin-like_sf"/>
</dbReference>
<dbReference type="GO" id="GO:0071949">
    <property type="term" value="F:FAD binding"/>
    <property type="evidence" value="ECO:0007669"/>
    <property type="project" value="InterPro"/>
</dbReference>
<dbReference type="PANTHER" id="PTHR43004:SF19">
    <property type="entry name" value="BINDING MONOOXYGENASE, PUTATIVE (JCVI)-RELATED"/>
    <property type="match status" value="1"/>
</dbReference>
<reference evidence="6" key="1">
    <citation type="submission" date="2020-10" db="EMBL/GenBank/DDBJ databases">
        <title>Taxonomic study of unclassified bacteria belonging to the class Ktedonobacteria.</title>
        <authorList>
            <person name="Yabe S."/>
            <person name="Wang C.M."/>
            <person name="Zheng Y."/>
            <person name="Sakai Y."/>
            <person name="Cavaletti L."/>
            <person name="Monciardini P."/>
            <person name="Donadio S."/>
        </authorList>
    </citation>
    <scope>NUCLEOTIDE SEQUENCE</scope>
    <source>
        <strain evidence="6">SOSP1-1</strain>
    </source>
</reference>